<comment type="caution">
    <text evidence="2">The sequence shown here is derived from an EMBL/GenBank/DDBJ whole genome shotgun (WGS) entry which is preliminary data.</text>
</comment>
<organism evidence="2 3">
    <name type="scientific">Thalassiosira oceanica</name>
    <name type="common">Marine diatom</name>
    <dbReference type="NCBI Taxonomy" id="159749"/>
    <lineage>
        <taxon>Eukaryota</taxon>
        <taxon>Sar</taxon>
        <taxon>Stramenopiles</taxon>
        <taxon>Ochrophyta</taxon>
        <taxon>Bacillariophyta</taxon>
        <taxon>Coscinodiscophyceae</taxon>
        <taxon>Thalassiosirophycidae</taxon>
        <taxon>Thalassiosirales</taxon>
        <taxon>Thalassiosiraceae</taxon>
        <taxon>Thalassiosira</taxon>
    </lineage>
</organism>
<evidence type="ECO:0000313" key="3">
    <source>
        <dbReference type="Proteomes" id="UP000266841"/>
    </source>
</evidence>
<proteinExistence type="predicted"/>
<reference evidence="2 3" key="1">
    <citation type="journal article" date="2012" name="Genome Biol.">
        <title>Genome and low-iron response of an oceanic diatom adapted to chronic iron limitation.</title>
        <authorList>
            <person name="Lommer M."/>
            <person name="Specht M."/>
            <person name="Roy A.S."/>
            <person name="Kraemer L."/>
            <person name="Andreson R."/>
            <person name="Gutowska M.A."/>
            <person name="Wolf J."/>
            <person name="Bergner S.V."/>
            <person name="Schilhabel M.B."/>
            <person name="Klostermeier U.C."/>
            <person name="Beiko R.G."/>
            <person name="Rosenstiel P."/>
            <person name="Hippler M."/>
            <person name="Laroche J."/>
        </authorList>
    </citation>
    <scope>NUCLEOTIDE SEQUENCE [LARGE SCALE GENOMIC DNA]</scope>
    <source>
        <strain evidence="2 3">CCMP1005</strain>
    </source>
</reference>
<keyword evidence="3" id="KW-1185">Reference proteome</keyword>
<feature type="compositionally biased region" description="Basic and acidic residues" evidence="1">
    <location>
        <begin position="64"/>
        <end position="73"/>
    </location>
</feature>
<feature type="non-terminal residue" evidence="2">
    <location>
        <position position="164"/>
    </location>
</feature>
<evidence type="ECO:0000313" key="2">
    <source>
        <dbReference type="EMBL" id="EJK61199.1"/>
    </source>
</evidence>
<feature type="compositionally biased region" description="Pro residues" evidence="1">
    <location>
        <begin position="139"/>
        <end position="153"/>
    </location>
</feature>
<name>K0S8J0_THAOC</name>
<feature type="compositionally biased region" description="Low complexity" evidence="1">
    <location>
        <begin position="20"/>
        <end position="42"/>
    </location>
</feature>
<dbReference type="EMBL" id="AGNL01020304">
    <property type="protein sequence ID" value="EJK61199.1"/>
    <property type="molecule type" value="Genomic_DNA"/>
</dbReference>
<gene>
    <name evidence="2" type="ORF">THAOC_18355</name>
</gene>
<protein>
    <submittedName>
        <fullName evidence="2">Uncharacterized protein</fullName>
    </submittedName>
</protein>
<feature type="region of interest" description="Disordered" evidence="1">
    <location>
        <begin position="14"/>
        <end position="164"/>
    </location>
</feature>
<accession>K0S8J0</accession>
<evidence type="ECO:0000256" key="1">
    <source>
        <dbReference type="SAM" id="MobiDB-lite"/>
    </source>
</evidence>
<dbReference type="Proteomes" id="UP000266841">
    <property type="component" value="Unassembled WGS sequence"/>
</dbReference>
<dbReference type="AlphaFoldDB" id="K0S8J0"/>
<sequence>MARRLIMQRLQRAERGLIGSKSSFSSSEDTHSVSSSSASRGPEGPGGTRREQQHRHTPGGRVDGGGKRPDGAGEGRSLPAAGGGRHGRSRGGHRASDAVRRAQRQGLDGQQPSRKRKIAPETATSRVYNSPTTHTYPTLPYPTPTQPNRPPTQPRSDTGSSATR</sequence>